<name>A0AAE3VDT7_9BACT</name>
<dbReference type="AlphaFoldDB" id="A0AAE3VDT7"/>
<sequence length="459" mass="51843">MTEQRWLGPAQQNRRYFTLGTGETFIPIGQNFCFHRLADQLGEEEVLATYRHWLGAFAAQGGNFTRIWLGVPFFNVMPERLGEFSERNLGHIRAVVAMAEEFGVKIKFTVEHFRSVQPPAQPVAETFPGVISFLQPLFSPERGGSCRSMAEFFGSDAGRAAYLAKLRYLAAAGLGETPAVVAWELWNEINSTGELAIWREWSDQMLAALHEIFPRQLALQNLGSFSGSTAYRCYDYLGALAGTDFLQVHRYLDPGAELDICRGPMDVLCADAIGQLRRRCSDKPAVLAEGGAVEANHARYSRLYEKDREGTLLHDVLFAPFFAGSAGSGQCWHWDHLYLDKHDLYWHFGRFARAVAGVDPIAEDFQPYYTETHALRVYGLRGRRMDLLWCRDKASDWRSELDEDRPAADLRGLSVPVDDASSCQAYAPWTDSEEELVLRHGRSALLPPFRRSLVLRVRH</sequence>
<dbReference type="RefSeq" id="WP_307259995.1">
    <property type="nucleotide sequence ID" value="NZ_JAUSVL010000001.1"/>
</dbReference>
<dbReference type="SUPFAM" id="SSF51445">
    <property type="entry name" value="(Trans)glycosidases"/>
    <property type="match status" value="1"/>
</dbReference>
<accession>A0AAE3VDT7</accession>
<evidence type="ECO:0000313" key="2">
    <source>
        <dbReference type="Proteomes" id="UP001238163"/>
    </source>
</evidence>
<dbReference type="InterPro" id="IPR017853">
    <property type="entry name" value="GH"/>
</dbReference>
<dbReference type="EMBL" id="JAUSVL010000001">
    <property type="protein sequence ID" value="MDQ0288663.1"/>
    <property type="molecule type" value="Genomic_DNA"/>
</dbReference>
<proteinExistence type="predicted"/>
<gene>
    <name evidence="1" type="ORF">J3R75_000770</name>
</gene>
<evidence type="ECO:0000313" key="1">
    <source>
        <dbReference type="EMBL" id="MDQ0288663.1"/>
    </source>
</evidence>
<dbReference type="Proteomes" id="UP001238163">
    <property type="component" value="Unassembled WGS sequence"/>
</dbReference>
<comment type="caution">
    <text evidence="1">The sequence shown here is derived from an EMBL/GenBank/DDBJ whole genome shotgun (WGS) entry which is preliminary data.</text>
</comment>
<keyword evidence="2" id="KW-1185">Reference proteome</keyword>
<organism evidence="1 2">
    <name type="scientific">Oligosphaera ethanolica</name>
    <dbReference type="NCBI Taxonomy" id="760260"/>
    <lineage>
        <taxon>Bacteria</taxon>
        <taxon>Pseudomonadati</taxon>
        <taxon>Lentisphaerota</taxon>
        <taxon>Oligosphaeria</taxon>
        <taxon>Oligosphaerales</taxon>
        <taxon>Oligosphaeraceae</taxon>
        <taxon>Oligosphaera</taxon>
    </lineage>
</organism>
<dbReference type="Gene3D" id="3.20.20.80">
    <property type="entry name" value="Glycosidases"/>
    <property type="match status" value="1"/>
</dbReference>
<protein>
    <submittedName>
        <fullName evidence="1">Uncharacterized protein</fullName>
    </submittedName>
</protein>
<reference evidence="1" key="1">
    <citation type="submission" date="2023-07" db="EMBL/GenBank/DDBJ databases">
        <title>Genomic Encyclopedia of Type Strains, Phase IV (KMG-IV): sequencing the most valuable type-strain genomes for metagenomic binning, comparative biology and taxonomic classification.</title>
        <authorList>
            <person name="Goeker M."/>
        </authorList>
    </citation>
    <scope>NUCLEOTIDE SEQUENCE</scope>
    <source>
        <strain evidence="1">DSM 24202</strain>
    </source>
</reference>